<reference evidence="10" key="1">
    <citation type="submission" date="2014-06" db="EMBL/GenBank/DDBJ databases">
        <authorList>
            <person name="Winans N.J."/>
            <person name="Newell P.D."/>
            <person name="Douglas A.E."/>
        </authorList>
    </citation>
    <scope>NUCLEOTIDE SEQUENCE [LARGE SCALE GENOMIC DNA]</scope>
    <source>
        <strain evidence="10">DmL_052</strain>
    </source>
</reference>
<dbReference type="Proteomes" id="UP000194946">
    <property type="component" value="Unassembled WGS sequence"/>
</dbReference>
<keyword evidence="8" id="KW-0997">Cell inner membrane</keyword>
<feature type="transmembrane region" description="Helical" evidence="8">
    <location>
        <begin position="273"/>
        <end position="293"/>
    </location>
</feature>
<keyword evidence="4" id="KW-1003">Cell membrane</keyword>
<dbReference type="AlphaFoldDB" id="A0A251ZV00"/>
<keyword evidence="6 8" id="KW-1133">Transmembrane helix</keyword>
<feature type="transmembrane region" description="Helical" evidence="8">
    <location>
        <begin position="424"/>
        <end position="449"/>
    </location>
</feature>
<accession>A0A251ZV00</accession>
<dbReference type="GO" id="GO:0016757">
    <property type="term" value="F:glycosyltransferase activity"/>
    <property type="evidence" value="ECO:0007669"/>
    <property type="project" value="UniProtKB-KW"/>
</dbReference>
<evidence type="ECO:0000256" key="2">
    <source>
        <dbReference type="ARBA" id="ARBA00009261"/>
    </source>
</evidence>
<organism evidence="9 10">
    <name type="scientific">Commensalibacter intestini</name>
    <dbReference type="NCBI Taxonomy" id="479936"/>
    <lineage>
        <taxon>Bacteria</taxon>
        <taxon>Pseudomonadati</taxon>
        <taxon>Pseudomonadota</taxon>
        <taxon>Alphaproteobacteria</taxon>
        <taxon>Acetobacterales</taxon>
        <taxon>Acetobacteraceae</taxon>
    </lineage>
</organism>
<evidence type="ECO:0000313" key="9">
    <source>
        <dbReference type="EMBL" id="OUI78490.1"/>
    </source>
</evidence>
<dbReference type="InterPro" id="IPR001463">
    <property type="entry name" value="Na/Ala_symport"/>
</dbReference>
<name>A0A251ZV00_9PROT</name>
<sequence length="516" mass="56322">MNNIFDLINDFFAFLAPITDAVWDFPTNINWYKTIPILGQFSFPVLLLIGVGIYFTIRTRFIQRYSFAPAIKIMLARQPSKQGVSAIGSFMLGLAMRAGPGNIVGITGAISIGGPGALFWMWVAAFFGMASAFTESVLAQLFKEKKDNEFVGGLPFYGKRLLGNKRFVGLFLSLVFITYALFNIPAQTFNVFSAIGAIAQAATGQHYSHQSTLYYTIAVILVVGCTFIIFGGIRRVVAYSDVLVPIKAVIFVGISIVIILINFPLIPYFFREVVVGAFAPHAIFGGAIGTALAQGVKRGLMSNEAGQGTITMAAAIANNRHPCEQGLVQSFGVFFDTMVICTMTGFIVIMAHVWTGSVDGVAWESVRASKITLYLTSVQALVPTFIAKIVEIIMCACYGLFAFTTLLGMISFAEISANFISKKYSFILVIRILGSLVFVPFGILTILAGLELGNLWYISDLMNIIMVYLNIPILLIGLPFVLKALADYRQNKGASFDSKQYGFTTECWNGKEDGTS</sequence>
<evidence type="ECO:0000256" key="1">
    <source>
        <dbReference type="ARBA" id="ARBA00004651"/>
    </source>
</evidence>
<dbReference type="Pfam" id="PF01235">
    <property type="entry name" value="Na_Ala_symp"/>
    <property type="match status" value="1"/>
</dbReference>
<keyword evidence="3 8" id="KW-0813">Transport</keyword>
<comment type="similarity">
    <text evidence="2 8">Belongs to the alanine or glycine:cation symporter (AGCS) (TC 2.A.25) family.</text>
</comment>
<feature type="transmembrane region" description="Helical" evidence="8">
    <location>
        <begin position="461"/>
        <end position="482"/>
    </location>
</feature>
<evidence type="ECO:0000256" key="3">
    <source>
        <dbReference type="ARBA" id="ARBA00022448"/>
    </source>
</evidence>
<comment type="subcellular location">
    <subcellularLocation>
        <location evidence="8">Cell inner membrane</location>
        <topology evidence="8">Multi-pass membrane protein</topology>
    </subcellularLocation>
    <subcellularLocation>
        <location evidence="1">Cell membrane</location>
        <topology evidence="1">Multi-pass membrane protein</topology>
    </subcellularLocation>
</comment>
<keyword evidence="10" id="KW-1185">Reference proteome</keyword>
<dbReference type="PANTHER" id="PTHR30330">
    <property type="entry name" value="AGSS FAMILY TRANSPORTER, SODIUM-ALANINE"/>
    <property type="match status" value="1"/>
</dbReference>
<proteinExistence type="inferred from homology"/>
<keyword evidence="7 8" id="KW-0472">Membrane</keyword>
<dbReference type="RefSeq" id="WP_086632229.1">
    <property type="nucleotide sequence ID" value="NZ_JOPB01000006.1"/>
</dbReference>
<comment type="caution">
    <text evidence="9">The sequence shown here is derived from an EMBL/GenBank/DDBJ whole genome shotgun (WGS) entry which is preliminary data.</text>
</comment>
<dbReference type="GO" id="GO:0005283">
    <property type="term" value="F:amino acid:sodium symporter activity"/>
    <property type="evidence" value="ECO:0007669"/>
    <property type="project" value="InterPro"/>
</dbReference>
<protein>
    <submittedName>
        <fullName evidence="9">Amidophosphoribosyltransferase</fullName>
    </submittedName>
</protein>
<dbReference type="PROSITE" id="PS00873">
    <property type="entry name" value="NA_ALANINE_SYMP"/>
    <property type="match status" value="1"/>
</dbReference>
<dbReference type="NCBIfam" id="TIGR00835">
    <property type="entry name" value="agcS"/>
    <property type="match status" value="1"/>
</dbReference>
<keyword evidence="9" id="KW-0328">Glycosyltransferase</keyword>
<dbReference type="PRINTS" id="PR00175">
    <property type="entry name" value="NAALASMPORT"/>
</dbReference>
<feature type="transmembrane region" description="Helical" evidence="8">
    <location>
        <begin position="242"/>
        <end position="261"/>
    </location>
</feature>
<gene>
    <name evidence="9" type="ORF">HK18_08210</name>
</gene>
<dbReference type="GO" id="GO:0005886">
    <property type="term" value="C:plasma membrane"/>
    <property type="evidence" value="ECO:0007669"/>
    <property type="project" value="UniProtKB-SubCell"/>
</dbReference>
<evidence type="ECO:0000256" key="8">
    <source>
        <dbReference type="RuleBase" id="RU363064"/>
    </source>
</evidence>
<evidence type="ECO:0000256" key="4">
    <source>
        <dbReference type="ARBA" id="ARBA00022475"/>
    </source>
</evidence>
<keyword evidence="8" id="KW-0769">Symport</keyword>
<evidence type="ECO:0000256" key="5">
    <source>
        <dbReference type="ARBA" id="ARBA00022692"/>
    </source>
</evidence>
<feature type="transmembrane region" description="Helical" evidence="8">
    <location>
        <begin position="333"/>
        <end position="354"/>
    </location>
</feature>
<evidence type="ECO:0000313" key="10">
    <source>
        <dbReference type="Proteomes" id="UP000194946"/>
    </source>
</evidence>
<evidence type="ECO:0000256" key="7">
    <source>
        <dbReference type="ARBA" id="ARBA00023136"/>
    </source>
</evidence>
<feature type="transmembrane region" description="Helical" evidence="8">
    <location>
        <begin position="212"/>
        <end position="230"/>
    </location>
</feature>
<evidence type="ECO:0000256" key="6">
    <source>
        <dbReference type="ARBA" id="ARBA00022989"/>
    </source>
</evidence>
<dbReference type="EMBL" id="JOPB01000006">
    <property type="protein sequence ID" value="OUI78490.1"/>
    <property type="molecule type" value="Genomic_DNA"/>
</dbReference>
<feature type="transmembrane region" description="Helical" evidence="8">
    <location>
        <begin position="37"/>
        <end position="57"/>
    </location>
</feature>
<keyword evidence="9" id="KW-0808">Transferase</keyword>
<dbReference type="PANTHER" id="PTHR30330:SF1">
    <property type="entry name" value="AMINO-ACID CARRIER PROTEIN ALST"/>
    <property type="match status" value="1"/>
</dbReference>
<keyword evidence="5 8" id="KW-0812">Transmembrane</keyword>
<feature type="transmembrane region" description="Helical" evidence="8">
    <location>
        <begin position="385"/>
        <end position="412"/>
    </location>
</feature>